<dbReference type="PANTHER" id="PTHR43709">
    <property type="entry name" value="ACONITATE ISOMERASE-RELATED"/>
    <property type="match status" value="1"/>
</dbReference>
<dbReference type="AlphaFoldDB" id="A0AB39VV84"/>
<dbReference type="PANTHER" id="PTHR43709:SF3">
    <property type="entry name" value="ISOMERASE YBHH-RELATED"/>
    <property type="match status" value="1"/>
</dbReference>
<protein>
    <submittedName>
        <fullName evidence="3">4-oxalomesaconate tautomerase</fullName>
        <ecNumber evidence="3">5.3.2.8</ecNumber>
    </submittedName>
</protein>
<dbReference type="EMBL" id="CP165628">
    <property type="protein sequence ID" value="XDU74116.1"/>
    <property type="molecule type" value="Genomic_DNA"/>
</dbReference>
<dbReference type="InterPro" id="IPR047687">
    <property type="entry name" value="OMA_tautomer-like"/>
</dbReference>
<reference evidence="3" key="1">
    <citation type="submission" date="2024-07" db="EMBL/GenBank/DDBJ databases">
        <authorList>
            <person name="Biller S.J."/>
        </authorList>
    </citation>
    <scope>NUCLEOTIDE SEQUENCE</scope>
    <source>
        <strain evidence="3">WC2420</strain>
    </source>
</reference>
<dbReference type="EC" id="5.3.2.8" evidence="3"/>
<evidence type="ECO:0000313" key="3">
    <source>
        <dbReference type="EMBL" id="XDU74116.1"/>
    </source>
</evidence>
<comment type="similarity">
    <text evidence="1">Belongs to the PrpF family.</text>
</comment>
<gene>
    <name evidence="3" type="ORF">AB3G37_08635</name>
</gene>
<keyword evidence="2 3" id="KW-0413">Isomerase</keyword>
<proteinExistence type="inferred from homology"/>
<evidence type="ECO:0000256" key="1">
    <source>
        <dbReference type="ARBA" id="ARBA00007673"/>
    </source>
</evidence>
<name>A0AB39VV84_9GAMM</name>
<evidence type="ECO:0000256" key="2">
    <source>
        <dbReference type="ARBA" id="ARBA00023235"/>
    </source>
</evidence>
<dbReference type="SUPFAM" id="SSF54506">
    <property type="entry name" value="Diaminopimelate epimerase-like"/>
    <property type="match status" value="2"/>
</dbReference>
<sequence length="371" mass="39150">MLQTRIPCVLMRGGTSKGAFFLADDLPEDNELRDRVLLAVMGSPDPRQIDGVGGADPLTSKVAIIRPSARNDADVDYLFAQVNVDKAVVDYGQNCGNILAAVGPFAIEQGLISAADGLTPVRIFMENTGQIAIAHVPTPQGQVEYEGSLKIDGVPGSASEIMIEFADIAGSSCGSLLPTGKVIDTFDGIEVTCIDNGMPVVLLRAADVGRSGYETRQQLDDDSELKARLESIRLQAGPKMNLGDVSQRTVPKMTLVAEARDGGSISSRTFIPHRCHASIGVLGAVSVASACLLPGSVTEGLANTPAGDRPRISVEHPSGEFSVELHVNIAAKGAERLAGCGLLRTARLLFEGRVAIPGSLWQGKEPTENRR</sequence>
<dbReference type="RefSeq" id="WP_009635240.1">
    <property type="nucleotide sequence ID" value="NZ_CP165628.1"/>
</dbReference>
<dbReference type="GO" id="GO:0016853">
    <property type="term" value="F:isomerase activity"/>
    <property type="evidence" value="ECO:0007669"/>
    <property type="project" value="UniProtKB-KW"/>
</dbReference>
<dbReference type="Gene3D" id="3.10.310.10">
    <property type="entry name" value="Diaminopimelate Epimerase, Chain A, domain 1"/>
    <property type="match status" value="2"/>
</dbReference>
<dbReference type="InterPro" id="IPR007400">
    <property type="entry name" value="PrpF-like"/>
</dbReference>
<dbReference type="NCBIfam" id="NF033377">
    <property type="entry name" value="OMA_tautomer"/>
    <property type="match status" value="1"/>
</dbReference>
<accession>A0AB39VV84</accession>
<organism evidence="3">
    <name type="scientific">Rouxiella sp. WC2420</name>
    <dbReference type="NCBI Taxonomy" id="3234145"/>
    <lineage>
        <taxon>Bacteria</taxon>
        <taxon>Pseudomonadati</taxon>
        <taxon>Pseudomonadota</taxon>
        <taxon>Gammaproteobacteria</taxon>
        <taxon>Enterobacterales</taxon>
        <taxon>Yersiniaceae</taxon>
        <taxon>Rouxiella</taxon>
    </lineage>
</organism>
<dbReference type="Pfam" id="PF04303">
    <property type="entry name" value="PrpF"/>
    <property type="match status" value="1"/>
</dbReference>